<name>H5TKE0_GORO1</name>
<dbReference type="AlphaFoldDB" id="H5TKE0"/>
<comment type="caution">
    <text evidence="2">The sequence shown here is derived from an EMBL/GenBank/DDBJ whole genome shotgun (WGS) entry which is preliminary data.</text>
</comment>
<keyword evidence="3" id="KW-1185">Reference proteome</keyword>
<reference evidence="2" key="1">
    <citation type="submission" date="2012-02" db="EMBL/GenBank/DDBJ databases">
        <title>Whole genome shotgun sequence of Gordonia otitidis NBRC 100426.</title>
        <authorList>
            <person name="Yoshida I."/>
            <person name="Hosoyama A."/>
            <person name="Tsuchikane K."/>
            <person name="Katsumata H."/>
            <person name="Yamazaki S."/>
            <person name="Fujita N."/>
        </authorList>
    </citation>
    <scope>NUCLEOTIDE SEQUENCE [LARGE SCALE GENOMIC DNA]</scope>
    <source>
        <strain evidence="2">NBRC 100426</strain>
    </source>
</reference>
<dbReference type="STRING" id="1108044.GOOTI_087_00720"/>
<evidence type="ECO:0000313" key="2">
    <source>
        <dbReference type="EMBL" id="GAB33948.1"/>
    </source>
</evidence>
<evidence type="ECO:0008006" key="4">
    <source>
        <dbReference type="Google" id="ProtNLM"/>
    </source>
</evidence>
<feature type="region of interest" description="Disordered" evidence="1">
    <location>
        <begin position="1"/>
        <end position="37"/>
    </location>
</feature>
<protein>
    <recommendedName>
        <fullName evidence="4">DUF4192 domain-containing protein</fullName>
    </recommendedName>
</protein>
<gene>
    <name evidence="2" type="ORF">GOOTI_087_00720</name>
</gene>
<dbReference type="InterPro" id="IPR025447">
    <property type="entry name" value="DUF4192"/>
</dbReference>
<evidence type="ECO:0000313" key="3">
    <source>
        <dbReference type="Proteomes" id="UP000005038"/>
    </source>
</evidence>
<organism evidence="2 3">
    <name type="scientific">Gordonia otitidis (strain DSM 44809 / CCUG 52243 / JCM 12355 / NBRC 100426 / IFM 10032)</name>
    <dbReference type="NCBI Taxonomy" id="1108044"/>
    <lineage>
        <taxon>Bacteria</taxon>
        <taxon>Bacillati</taxon>
        <taxon>Actinomycetota</taxon>
        <taxon>Actinomycetes</taxon>
        <taxon>Mycobacteriales</taxon>
        <taxon>Gordoniaceae</taxon>
        <taxon>Gordonia</taxon>
    </lineage>
</organism>
<dbReference type="EMBL" id="BAFB01000087">
    <property type="protein sequence ID" value="GAB33948.1"/>
    <property type="molecule type" value="Genomic_DNA"/>
</dbReference>
<proteinExistence type="predicted"/>
<dbReference type="Proteomes" id="UP000005038">
    <property type="component" value="Unassembled WGS sequence"/>
</dbReference>
<sequence length="392" mass="42231">MHTPGVVHSHGVRGLSGVEPSSREPKMFDMSPRRNPPSGPIRTVSALLTAVPGFFGFIPTRSLILLALAPDARTIQASVRVDLDLRPDGALDSHMLAEIDHLAAILQGYGSSDVIAVVADDRFDLESPTYRAVVSVVDRRMWACGGVGRGYVCSRFGEGERWIQVWEDGAELTLRLSRNRGVLGDPRISPTAVSDAVHSGRLLLGTREEIEAMLQPTSHCDDPCCAPDSARCPVIEAVLDAHATPQQSMAAIHEAIAVRRLRFDCASIAELERAVCDLRVRDAALAFAVTDLRTEAEALWRELTRRLSGTGRASAATLLAHLHYIGGEGSFAGVALDVALDADPQWSLARLLDRSLRNGLRPDNLWEIIGDSYDAAAALGVVIPSATLRDAS</sequence>
<accession>H5TKE0</accession>
<dbReference type="Pfam" id="PF13830">
    <property type="entry name" value="DUF4192"/>
    <property type="match status" value="1"/>
</dbReference>
<evidence type="ECO:0000256" key="1">
    <source>
        <dbReference type="SAM" id="MobiDB-lite"/>
    </source>
</evidence>